<keyword evidence="8 15" id="KW-0411">Iron-sulfur</keyword>
<reference evidence="18 19" key="2">
    <citation type="journal article" date="2011" name="Curr. Biol.">
        <title>An interdependent metabolic patchwork in the nested symbiosis of mealybugs.</title>
        <authorList>
            <person name="McCutcheon J.P."/>
            <person name="von Dohlen C.D."/>
        </authorList>
    </citation>
    <scope>NUCLEOTIDE SEQUENCE [LARGE SCALE GENOMIC DNA]</scope>
    <source>
        <strain evidence="18 19">PCIT</strain>
    </source>
</reference>
<evidence type="ECO:0000256" key="7">
    <source>
        <dbReference type="ARBA" id="ARBA00023004"/>
    </source>
</evidence>
<comment type="caution">
    <text evidence="15">Lacks conserved residue(s) required for the propagation of feature annotation.</text>
</comment>
<dbReference type="AlphaFoldDB" id="F7XYC6"/>
<keyword evidence="9 15" id="KW-0456">Lyase</keyword>
<dbReference type="GO" id="GO:0009097">
    <property type="term" value="P:isoleucine biosynthetic process"/>
    <property type="evidence" value="ECO:0007669"/>
    <property type="project" value="UniProtKB-UniRule"/>
</dbReference>
<dbReference type="InterPro" id="IPR056740">
    <property type="entry name" value="ILV_EDD_C"/>
</dbReference>
<dbReference type="InterPro" id="IPR037237">
    <property type="entry name" value="IlvD/EDD_N"/>
</dbReference>
<comment type="function">
    <text evidence="15">Functions in the biosynthesis of branched-chain amino acids. Catalyzes the dehydration of (2R,3R)-2,3-dihydroxy-3-methylpentanoate (2,3-dihydroxy-3-methylvalerate) into 2-oxo-3-methylpentanoate (2-oxo-3-methylvalerate) and of (2R)-2,3-dihydroxy-3-methylbutanoate (2,3-dihydroxyisovalerate) into 2-oxo-3-methylbutanoate (2-oxoisovalerate), the penultimate precursor to L-isoleucine and L-valine, respectively.</text>
</comment>
<keyword evidence="10 15" id="KW-0100">Branched-chain amino acid biosynthesis</keyword>
<evidence type="ECO:0000256" key="4">
    <source>
        <dbReference type="ARBA" id="ARBA00022714"/>
    </source>
</evidence>
<keyword evidence="3 15" id="KW-0028">Amino-acid biosynthesis</keyword>
<proteinExistence type="inferred from homology"/>
<comment type="similarity">
    <text evidence="2 15">Belongs to the IlvD/Edd family.</text>
</comment>
<sequence length="561" mass="58898">MGARSGRMNTKSRLITHGLTRSPNRAMLCAMGYDGADFAKPIIGVGSGYSTITPCNAGIQRVVEAATAMLSRHGAMTQVFGIPTISDGISMGTPGMRYSLVSREVIADCIEACACGQSMDGLLVVGGCDKNLPGGMIGLLRANIPGIYVYGGTILPGYWGARELTVVSSFEAVGAIGRQGMSIDAMREVERHACPTTGSCGGMYTANTMSASFEALGMSLLYSSTAPSPGIERELSISTSARSLLNAVRRGIRPRDVVNPRSIRNAMAVVMAVGGSTNAVLHYLAIAAAARSALSLHDVELIRRRVPVICNMKPSGLHSTADLHSAGGVPRVMRELARAGLIDESCLTITGRTIGAELLAAHRMRHGSTVVLPTNMALYRTGRLVVLRGNMSRDCAVAKTSGLSILWHSGTARVFRSEEACVQAILNGCVRIGDVIVLIYLGPKGGPGMPEMLSPTAALVGMGLGQSACLITDGRFSGGTWGLVVGHVSPEAAVGGSIALVRNGDFITVDLRNNSLHLHIDAWTLASRRAAWRLPCTASYEGLLRKYHDVVGQSHNGAIAA</sequence>
<dbReference type="InterPro" id="IPR000581">
    <property type="entry name" value="ILV_EDD_N"/>
</dbReference>
<dbReference type="NCBIfam" id="NF002068">
    <property type="entry name" value="PRK00911.1"/>
    <property type="match status" value="1"/>
</dbReference>
<evidence type="ECO:0000313" key="18">
    <source>
        <dbReference type="EMBL" id="AEI75102.1"/>
    </source>
</evidence>
<evidence type="ECO:0000256" key="8">
    <source>
        <dbReference type="ARBA" id="ARBA00023014"/>
    </source>
</evidence>
<comment type="pathway">
    <text evidence="13 15">Amino-acid biosynthesis; L-isoleucine biosynthesis; L-isoleucine from 2-oxobutanoate: step 3/4.</text>
</comment>
<dbReference type="GO" id="GO:0004160">
    <property type="term" value="F:dihydroxy-acid dehydratase activity"/>
    <property type="evidence" value="ECO:0007669"/>
    <property type="project" value="UniProtKB-UniRule"/>
</dbReference>
<dbReference type="SUPFAM" id="SSF52016">
    <property type="entry name" value="LeuD/IlvD-like"/>
    <property type="match status" value="1"/>
</dbReference>
<evidence type="ECO:0000256" key="14">
    <source>
        <dbReference type="ARBA" id="ARBA00029490"/>
    </source>
</evidence>
<evidence type="ECO:0000256" key="13">
    <source>
        <dbReference type="ARBA" id="ARBA00029437"/>
    </source>
</evidence>
<comment type="pathway">
    <text evidence="12 15">Amino-acid biosynthesis; L-valine biosynthesis; L-valine from pyruvate: step 3/4.</text>
</comment>
<dbReference type="InterPro" id="IPR042096">
    <property type="entry name" value="Dihydro-acid_dehy_C"/>
</dbReference>
<dbReference type="GO" id="GO:0051537">
    <property type="term" value="F:2 iron, 2 sulfur cluster binding"/>
    <property type="evidence" value="ECO:0007669"/>
    <property type="project" value="UniProtKB-UniRule"/>
</dbReference>
<feature type="binding site" evidence="15">
    <location>
        <position position="55"/>
    </location>
    <ligand>
        <name>[2Fe-2S] cluster</name>
        <dbReference type="ChEBI" id="CHEBI:190135"/>
    </ligand>
</feature>
<feature type="domain" description="Dihydroxy-acid/6-phosphogluconate dehydratase N-terminal" evidence="16">
    <location>
        <begin position="40"/>
        <end position="355"/>
    </location>
</feature>
<comment type="cofactor">
    <cofactor evidence="15">
        <name>[2Fe-2S] cluster</name>
        <dbReference type="ChEBI" id="CHEBI:190135"/>
    </cofactor>
    <text evidence="15">Binds 1 [2Fe-2S] cluster per subunit. This cluster acts as a Lewis acid cofactor.</text>
</comment>
<dbReference type="HOGENOM" id="CLU_014271_4_2_4"/>
<evidence type="ECO:0000256" key="10">
    <source>
        <dbReference type="ARBA" id="ARBA00023304"/>
    </source>
</evidence>
<dbReference type="SUPFAM" id="SSF143975">
    <property type="entry name" value="IlvD/EDD N-terminal domain-like"/>
    <property type="match status" value="1"/>
</dbReference>
<reference key="1">
    <citation type="submission" date="2010-09" db="EMBL/GenBank/DDBJ databases">
        <title>An interdependent metabolic patchwork in the nested three-way symbiosis of mealybugs.</title>
        <authorList>
            <person name="McCutcheon J.P."/>
            <person name="von Dohlen C.D."/>
        </authorList>
    </citation>
    <scope>NUCLEOTIDE SEQUENCE</scope>
    <source>
        <strain>PCIT</strain>
    </source>
</reference>
<dbReference type="UniPathway" id="UPA00047">
    <property type="reaction ID" value="UER00057"/>
</dbReference>
<feature type="binding site" evidence="15">
    <location>
        <position position="129"/>
    </location>
    <ligand>
        <name>Mg(2+)</name>
        <dbReference type="ChEBI" id="CHEBI:18420"/>
    </ligand>
</feature>
<comment type="cofactor">
    <cofactor evidence="1 15">
        <name>Mg(2+)</name>
        <dbReference type="ChEBI" id="CHEBI:18420"/>
    </cofactor>
</comment>
<dbReference type="Pfam" id="PF00920">
    <property type="entry name" value="ILVD_EDD_N"/>
    <property type="match status" value="1"/>
</dbReference>
<feature type="binding site" evidence="15">
    <location>
        <position position="451"/>
    </location>
    <ligand>
        <name>Mg(2+)</name>
        <dbReference type="ChEBI" id="CHEBI:18420"/>
    </ligand>
</feature>
<dbReference type="PROSITE" id="PS00886">
    <property type="entry name" value="ILVD_EDD_1"/>
    <property type="match status" value="1"/>
</dbReference>
<protein>
    <recommendedName>
        <fullName evidence="14 15">Dihydroxy-acid dehydratase</fullName>
        <shortName evidence="15">DAD</shortName>
        <ecNumber evidence="14 15">4.2.1.9</ecNumber>
    </recommendedName>
</protein>
<dbReference type="UniPathway" id="UPA00049">
    <property type="reaction ID" value="UER00061"/>
</dbReference>
<dbReference type="EMBL" id="CP002244">
    <property type="protein sequence ID" value="AEI75102.1"/>
    <property type="molecule type" value="Genomic_DNA"/>
</dbReference>
<comment type="catalytic activity">
    <reaction evidence="11">
        <text>(2R)-2,3-dihydroxy-3-methylbutanoate = 3-methyl-2-oxobutanoate + H2O</text>
        <dbReference type="Rhea" id="RHEA:24809"/>
        <dbReference type="ChEBI" id="CHEBI:11851"/>
        <dbReference type="ChEBI" id="CHEBI:15377"/>
        <dbReference type="ChEBI" id="CHEBI:49072"/>
        <dbReference type="EC" id="4.2.1.9"/>
    </reaction>
    <physiologicalReaction direction="left-to-right" evidence="11">
        <dbReference type="Rhea" id="RHEA:24810"/>
    </physiologicalReaction>
</comment>
<evidence type="ECO:0000259" key="16">
    <source>
        <dbReference type="Pfam" id="PF00920"/>
    </source>
</evidence>
<keyword evidence="6 15" id="KW-0460">Magnesium</keyword>
<dbReference type="PANTHER" id="PTHR21000">
    <property type="entry name" value="DIHYDROXY-ACID DEHYDRATASE DAD"/>
    <property type="match status" value="1"/>
</dbReference>
<organism evidence="18 19">
    <name type="scientific">Tremblaya princeps (strain PCIT)</name>
    <dbReference type="NCBI Taxonomy" id="891398"/>
    <lineage>
        <taxon>Bacteria</taxon>
        <taxon>Pseudomonadati</taxon>
        <taxon>Pseudomonadota</taxon>
        <taxon>Betaproteobacteria</taxon>
        <taxon>Candidatus Tremblayella</taxon>
    </lineage>
</organism>
<feature type="domain" description="Dihydroxy-acid/6-phosphogluconate dehydratase C-terminal" evidence="17">
    <location>
        <begin position="370"/>
        <end position="558"/>
    </location>
</feature>
<keyword evidence="7 15" id="KW-0408">Iron</keyword>
<feature type="modified residue" description="N6-carboxylysine" evidence="15">
    <location>
        <position position="130"/>
    </location>
</feature>
<dbReference type="FunFam" id="3.50.30.80:FF:000001">
    <property type="entry name" value="Dihydroxy-acid dehydratase"/>
    <property type="match status" value="1"/>
</dbReference>
<evidence type="ECO:0000256" key="15">
    <source>
        <dbReference type="HAMAP-Rule" id="MF_00012"/>
    </source>
</evidence>
<feature type="binding site" evidence="15">
    <location>
        <position position="87"/>
    </location>
    <ligand>
        <name>Mg(2+)</name>
        <dbReference type="ChEBI" id="CHEBI:18420"/>
    </ligand>
</feature>
<evidence type="ECO:0000256" key="1">
    <source>
        <dbReference type="ARBA" id="ARBA00001946"/>
    </source>
</evidence>
<dbReference type="PANTHER" id="PTHR21000:SF5">
    <property type="entry name" value="DIHYDROXY-ACID DEHYDRATASE, MITOCHONDRIAL"/>
    <property type="match status" value="1"/>
</dbReference>
<evidence type="ECO:0000256" key="11">
    <source>
        <dbReference type="ARBA" id="ARBA00029304"/>
    </source>
</evidence>
<evidence type="ECO:0000256" key="3">
    <source>
        <dbReference type="ARBA" id="ARBA00022605"/>
    </source>
</evidence>
<evidence type="ECO:0000256" key="2">
    <source>
        <dbReference type="ARBA" id="ARBA00006486"/>
    </source>
</evidence>
<dbReference type="Pfam" id="PF24877">
    <property type="entry name" value="ILV_EDD_C"/>
    <property type="match status" value="1"/>
</dbReference>
<evidence type="ECO:0000256" key="9">
    <source>
        <dbReference type="ARBA" id="ARBA00023239"/>
    </source>
</evidence>
<keyword evidence="4 15" id="KW-0001">2Fe-2S</keyword>
<evidence type="ECO:0000256" key="5">
    <source>
        <dbReference type="ARBA" id="ARBA00022723"/>
    </source>
</evidence>
<dbReference type="Proteomes" id="UP000000505">
    <property type="component" value="Chromosome"/>
</dbReference>
<dbReference type="NCBIfam" id="TIGR00110">
    <property type="entry name" value="ilvD"/>
    <property type="match status" value="1"/>
</dbReference>
<dbReference type="EC" id="4.2.1.9" evidence="14 15"/>
<gene>
    <name evidence="15 18" type="primary">ilvD</name>
    <name evidence="18" type="ordered locus">TPPCIT_028</name>
</gene>
<evidence type="ECO:0000313" key="19">
    <source>
        <dbReference type="Proteomes" id="UP000000505"/>
    </source>
</evidence>
<dbReference type="PROSITE" id="PS00887">
    <property type="entry name" value="ILVD_EDD_2"/>
    <property type="match status" value="1"/>
</dbReference>
<evidence type="ECO:0000256" key="6">
    <source>
        <dbReference type="ARBA" id="ARBA00022842"/>
    </source>
</evidence>
<evidence type="ECO:0000256" key="12">
    <source>
        <dbReference type="ARBA" id="ARBA00029436"/>
    </source>
</evidence>
<evidence type="ECO:0000259" key="17">
    <source>
        <dbReference type="Pfam" id="PF24877"/>
    </source>
</evidence>
<comment type="subunit">
    <text evidence="15">Homodimer.</text>
</comment>
<dbReference type="InterPro" id="IPR050165">
    <property type="entry name" value="DHAD_IlvD/Edd"/>
</dbReference>
<feature type="binding site" description="via carbamate group" evidence="15">
    <location>
        <position position="130"/>
    </location>
    <ligand>
        <name>Mg(2+)</name>
        <dbReference type="ChEBI" id="CHEBI:18420"/>
    </ligand>
</feature>
<dbReference type="InterPro" id="IPR004404">
    <property type="entry name" value="DihydroxyA_deHydtase"/>
</dbReference>
<dbReference type="InterPro" id="IPR020558">
    <property type="entry name" value="DiOHA_6PGluconate_deHydtase_CS"/>
</dbReference>
<dbReference type="GO" id="GO:0009099">
    <property type="term" value="P:L-valine biosynthetic process"/>
    <property type="evidence" value="ECO:0007669"/>
    <property type="project" value="UniProtKB-UniRule"/>
</dbReference>
<accession>F7XYC6</accession>
<dbReference type="HAMAP" id="MF_00012">
    <property type="entry name" value="IlvD"/>
    <property type="match status" value="1"/>
</dbReference>
<feature type="binding site" evidence="15">
    <location>
        <position position="113"/>
    </location>
    <ligand>
        <name>[2Fe-2S] cluster</name>
        <dbReference type="ChEBI" id="CHEBI:190135"/>
    </ligand>
</feature>
<dbReference type="GO" id="GO:0000287">
    <property type="term" value="F:magnesium ion binding"/>
    <property type="evidence" value="ECO:0007669"/>
    <property type="project" value="UniProtKB-UniRule"/>
</dbReference>
<comment type="catalytic activity">
    <reaction evidence="15">
        <text>(2R,3R)-2,3-dihydroxy-3-methylpentanoate = (S)-3-methyl-2-oxopentanoate + H2O</text>
        <dbReference type="Rhea" id="RHEA:27694"/>
        <dbReference type="ChEBI" id="CHEBI:15377"/>
        <dbReference type="ChEBI" id="CHEBI:35146"/>
        <dbReference type="ChEBI" id="CHEBI:49258"/>
        <dbReference type="EC" id="4.2.1.9"/>
    </reaction>
</comment>
<dbReference type="Gene3D" id="3.50.30.80">
    <property type="entry name" value="IlvD/EDD C-terminal domain-like"/>
    <property type="match status" value="1"/>
</dbReference>
<feature type="active site" description="Proton acceptor" evidence="15">
    <location>
        <position position="477"/>
    </location>
</feature>
<keyword evidence="5 15" id="KW-0479">Metal-binding</keyword>
<dbReference type="KEGG" id="tpn:TPPCIT_028"/>
<name>F7XYC6_TREPP</name>